<gene>
    <name evidence="2" type="ORF">METESE_18090</name>
</gene>
<dbReference type="InterPro" id="IPR027417">
    <property type="entry name" value="P-loop_NTPase"/>
</dbReference>
<dbReference type="KEGG" id="msea:METESE_18090"/>
<organism evidence="2 3">
    <name type="scientific">Mesoterricola sediminis</name>
    <dbReference type="NCBI Taxonomy" id="2927980"/>
    <lineage>
        <taxon>Bacteria</taxon>
        <taxon>Pseudomonadati</taxon>
        <taxon>Acidobacteriota</taxon>
        <taxon>Holophagae</taxon>
        <taxon>Holophagales</taxon>
        <taxon>Holophagaceae</taxon>
        <taxon>Mesoterricola</taxon>
    </lineage>
</organism>
<feature type="region of interest" description="Disordered" evidence="1">
    <location>
        <begin position="1976"/>
        <end position="1997"/>
    </location>
</feature>
<dbReference type="Proteomes" id="UP001228113">
    <property type="component" value="Chromosome"/>
</dbReference>
<evidence type="ECO:0000313" key="2">
    <source>
        <dbReference type="EMBL" id="BDU76851.1"/>
    </source>
</evidence>
<accession>A0AA48KCA8</accession>
<sequence length="1997" mass="222465">MTKASKPIPPGEGERRAQRGYVPQYDAASAAIYAALDRDDLVWIGLADRGAGIADDVVLGLSDRIVGHQFKTSKYPDPFRLESLLLGADGLFQPLVNAWGQLRQSFPGSNVEIRLVTNDIPSNRDKLIKGSEGHSAAFIQDFKFHPSWSLNDWRLTRWQPFVDKLAGKSGLSEEAFNIFFGGLRILCGSDADFVHYHRLSPEGARLARKIADLLPRLVADARDRDRWTRAEFLKELNWPDSSAIRRSHQFPVGAYAQRNYLTEGKLREAINAFDSGYVSLVGPPGSGKSTLLQLSLTTESALVTMRYLAFVPGEGQGVGRGEAEGFLDDLNAQFRRSGLAGIRFRNSNLHERREQFGSLLNQAGERFRKTSIRTLIIVDGLDHIPREERPERSLLAELPLPESIPAGVIFVLGTQRLDLDDLKPAIQEQASLPRRHVIVEPLAREAVYRMADAFGLGPGLSRERLFALCHGHPLVTRYLIEALLGADSERQEALLKGEFDFEGDIETVYASAWRDINDDSDARDVLGYIARAEGPIPPELLARAVSDQAVERALASTRHLLSLGPQGWEVFHNSFRLFILSKPRLKFGKQDLDYSPSIYRNLAELARIAGADSHQRWLELRYWARAESHSMVLSLAQPTRFRNQLSDGRSSDDIQADIRLAFGAAKALGGPIDVFRLLLAMDEVKRRSRVLEYAPGVVDALLAIGDIDSALAYTEANGSREDKVVDALLSVGEIDKARAVFHRNEPLEQLLGSRTNDLYSQQEELHRWAEQVFHFRDSEQINEAIERLTRLEPDQRWDAQDVGAFGEELRLTVAQAAAAAQPDSDPCEIARQLKVQDTFFPYLLIEASLRACKRGLVGQAHDLLLQAVVHSAFLGIPNGWRRRAAMAAVELGDTQMARSIFANLVSPGIAMMDGETGGDVSEGVVRAVIAHAELTAMLGEPLTEGAPSKRSVLRPLQHHARVVGAILGRTRVGDPIAQGEVARATRDMLTYLEHARPDGPDEFYAIHQISFAAPVLVRAFLRAAAISGEAEFAGVIAEFDRSFLNQDSGNYNRISLRREVASAIYRWNGDVEAACQRLEPLVAEIKENTPEAQAEELASLATAFAHVGNEARARDLIRQIHRETLGYALAPKKDPQFEMWEELFQLANAANPDNRRERVGLIMRQLAGMAETEGRSSAYRISASVLTEAAMVDASTGYAAARIISKNGVLGWDGILNALLLGVVRRRPDLAGQCAITWMSLSLPYYREPHYRPGKLGEIISAIVAAANESTVAALVETLCAAIEAESQLQSRAALLERLAEAASPRNITITALNDALVRWQAEAPAERDVTTPMRFDDVASLDELEKRFLNENVEHPNYEGVHAYVRLAPNAGLAEARDMFERWPAFQEDARARFTLVEQAFRHGDIGLARSLVEAYPGHADDRASWDSWSGAGKLNYYQGRLKLDGALVHRKAFNDLVEDLAAGRGYTWSILLDHEAIFRTITPAPDWPAMWECLAEQLRTTREHAFGKPFEVSNCLRTDEELIVELHRWALSLALPELRRHFRDGALRLLSAEGGAAVFELLARTLLQGDADEPIEGMQLLLSATDNMAVRELGEAIASFADHPDYAVAVGMARLSRAWGRPILMSHADLPPLYQIHLDENRGGFERPTLIDPISGAMRVEDPLGWTFPFSAVIKMLSRKGVSIDHIRLRCRELINSWGGLEVFGQAATDKLKAELACLDMRLTYSRPHTIVAARAIRYVAGEMRRAGLINERDEPWLLHMMDYPAVRLPNLRPTARPPYIQRPSVDRASWTEEEQRWMNDVHADVQPLLSGGDTVIAEIVRFNRRYIRKEFTMERMRAPFLDIGSGGDLFSWVHKLPEATWIEGWLLIPDGPATTIVRRFSESFMPGIPSDMLVICPLWLDILAWQQHPENWMSYIDRTGRIVAKVLWWRDGGPVDIGQDNMWGEGFLVIVTPEGRAQIDTVISPLTVKVHARRTHSSEGNPSAITDQRASSVE</sequence>
<keyword evidence="3" id="KW-1185">Reference proteome</keyword>
<evidence type="ECO:0000313" key="3">
    <source>
        <dbReference type="Proteomes" id="UP001228113"/>
    </source>
</evidence>
<feature type="region of interest" description="Disordered" evidence="1">
    <location>
        <begin position="1"/>
        <end position="20"/>
    </location>
</feature>
<reference evidence="2" key="1">
    <citation type="journal article" date="2023" name="Int. J. Syst. Evol. Microbiol.">
        <title>Mesoterricola silvestris gen. nov., sp. nov., Mesoterricola sediminis sp. nov., Geothrix oryzae sp. nov., Geothrix edaphica sp. nov., Geothrix rubra sp. nov., and Geothrix limicola sp. nov., six novel members of Acidobacteriota isolated from soils.</title>
        <authorList>
            <person name="Itoh H."/>
            <person name="Sugisawa Y."/>
            <person name="Mise K."/>
            <person name="Xu Z."/>
            <person name="Kuniyasu M."/>
            <person name="Ushijima N."/>
            <person name="Kawano K."/>
            <person name="Kobayashi E."/>
            <person name="Shiratori Y."/>
            <person name="Masuda Y."/>
            <person name="Senoo K."/>
        </authorList>
    </citation>
    <scope>NUCLEOTIDE SEQUENCE</scope>
    <source>
        <strain evidence="2">W786</strain>
    </source>
</reference>
<evidence type="ECO:0000256" key="1">
    <source>
        <dbReference type="SAM" id="MobiDB-lite"/>
    </source>
</evidence>
<proteinExistence type="predicted"/>
<name>A0AA48KCA8_9BACT</name>
<dbReference type="RefSeq" id="WP_316411547.1">
    <property type="nucleotide sequence ID" value="NZ_AP027081.1"/>
</dbReference>
<dbReference type="EMBL" id="AP027081">
    <property type="protein sequence ID" value="BDU76851.1"/>
    <property type="molecule type" value="Genomic_DNA"/>
</dbReference>
<dbReference type="SUPFAM" id="SSF52540">
    <property type="entry name" value="P-loop containing nucleoside triphosphate hydrolases"/>
    <property type="match status" value="1"/>
</dbReference>
<protein>
    <submittedName>
        <fullName evidence="2">Uncharacterized protein</fullName>
    </submittedName>
</protein>
<feature type="compositionally biased region" description="Polar residues" evidence="1">
    <location>
        <begin position="1981"/>
        <end position="1997"/>
    </location>
</feature>
<dbReference type="Gene3D" id="3.40.50.300">
    <property type="entry name" value="P-loop containing nucleotide triphosphate hydrolases"/>
    <property type="match status" value="1"/>
</dbReference>